<evidence type="ECO:0000256" key="3">
    <source>
        <dbReference type="ARBA" id="ARBA00023054"/>
    </source>
</evidence>
<dbReference type="Pfam" id="PF15554">
    <property type="entry name" value="FSIP1"/>
    <property type="match status" value="1"/>
</dbReference>
<keyword evidence="7" id="KW-1185">Reference proteome</keyword>
<comment type="similarity">
    <text evidence="1">Belongs to the FSIP1 family.</text>
</comment>
<dbReference type="PANTHER" id="PTHR22012:SF2">
    <property type="entry name" value="FIBROUS SHEATH-INTERACTING PROTEIN 1"/>
    <property type="match status" value="1"/>
</dbReference>
<evidence type="ECO:0000256" key="4">
    <source>
        <dbReference type="SAM" id="Coils"/>
    </source>
</evidence>
<proteinExistence type="inferred from homology"/>
<dbReference type="AlphaFoldDB" id="A0A553Q0V7"/>
<sequence length="172" mass="19978">MEELSEGNPHSRSSEGDSVWAEKNSRFKTENTDPECMGIIRGALDDISRPASTSSHSDLRRKSSDKHRSLEMLSPDLSHTQVQEQTHEEMIDSAPENSSDQEECHEEKGEKDKQLVKAMKKMRRLDQVLELKEMAEREVKKKSQELHQRVRVELQVHASTERERGRERERDN</sequence>
<organism evidence="6 7">
    <name type="scientific">Danionella cerebrum</name>
    <dbReference type="NCBI Taxonomy" id="2873325"/>
    <lineage>
        <taxon>Eukaryota</taxon>
        <taxon>Metazoa</taxon>
        <taxon>Chordata</taxon>
        <taxon>Craniata</taxon>
        <taxon>Vertebrata</taxon>
        <taxon>Euteleostomi</taxon>
        <taxon>Actinopterygii</taxon>
        <taxon>Neopterygii</taxon>
        <taxon>Teleostei</taxon>
        <taxon>Ostariophysi</taxon>
        <taxon>Cypriniformes</taxon>
        <taxon>Danionidae</taxon>
        <taxon>Danioninae</taxon>
        <taxon>Danionella</taxon>
    </lineage>
</organism>
<keyword evidence="3 4" id="KW-0175">Coiled coil</keyword>
<comment type="caution">
    <text evidence="6">The sequence shown here is derived from an EMBL/GenBank/DDBJ whole genome shotgun (WGS) entry which is preliminary data.</text>
</comment>
<feature type="coiled-coil region" evidence="4">
    <location>
        <begin position="118"/>
        <end position="145"/>
    </location>
</feature>
<feature type="compositionally biased region" description="Basic and acidic residues" evidence="5">
    <location>
        <begin position="105"/>
        <end position="115"/>
    </location>
</feature>
<dbReference type="InterPro" id="IPR026246">
    <property type="entry name" value="Fsip1"/>
</dbReference>
<accession>A0A553Q0V7</accession>
<evidence type="ECO:0000313" key="7">
    <source>
        <dbReference type="Proteomes" id="UP000316079"/>
    </source>
</evidence>
<evidence type="ECO:0000256" key="1">
    <source>
        <dbReference type="ARBA" id="ARBA00010495"/>
    </source>
</evidence>
<reference evidence="6 7" key="1">
    <citation type="journal article" date="2019" name="Sci. Data">
        <title>Hybrid genome assembly and annotation of Danionella translucida.</title>
        <authorList>
            <person name="Kadobianskyi M."/>
            <person name="Schulze L."/>
            <person name="Schuelke M."/>
            <person name="Judkewitz B."/>
        </authorList>
    </citation>
    <scope>NUCLEOTIDE SEQUENCE [LARGE SCALE GENOMIC DNA]</scope>
    <source>
        <strain evidence="6 7">Bolton</strain>
    </source>
</reference>
<dbReference type="OrthoDB" id="9946895at2759"/>
<dbReference type="STRING" id="623744.A0A553Q0V7"/>
<dbReference type="EMBL" id="SRMA01026473">
    <property type="protein sequence ID" value="TRY83565.1"/>
    <property type="molecule type" value="Genomic_DNA"/>
</dbReference>
<feature type="region of interest" description="Disordered" evidence="5">
    <location>
        <begin position="150"/>
        <end position="172"/>
    </location>
</feature>
<feature type="compositionally biased region" description="Basic and acidic residues" evidence="5">
    <location>
        <begin position="57"/>
        <end position="70"/>
    </location>
</feature>
<feature type="region of interest" description="Disordered" evidence="5">
    <location>
        <begin position="1"/>
        <end position="116"/>
    </location>
</feature>
<dbReference type="Proteomes" id="UP000316079">
    <property type="component" value="Unassembled WGS sequence"/>
</dbReference>
<dbReference type="PANTHER" id="PTHR22012">
    <property type="entry name" value="FIBROUS SHEATH INTERACTING PROTEIN 1"/>
    <property type="match status" value="1"/>
</dbReference>
<evidence type="ECO:0000313" key="6">
    <source>
        <dbReference type="EMBL" id="TRY83565.1"/>
    </source>
</evidence>
<protein>
    <recommendedName>
        <fullName evidence="2">Fibrous sheath-interacting protein 1</fullName>
    </recommendedName>
</protein>
<evidence type="ECO:0000256" key="2">
    <source>
        <dbReference type="ARBA" id="ARBA00019480"/>
    </source>
</evidence>
<evidence type="ECO:0000256" key="5">
    <source>
        <dbReference type="SAM" id="MobiDB-lite"/>
    </source>
</evidence>
<name>A0A553Q0V7_9TELE</name>
<gene>
    <name evidence="6" type="ORF">DNTS_016273</name>
</gene>